<keyword evidence="7" id="KW-0862">Zinc</keyword>
<evidence type="ECO:0000256" key="6">
    <source>
        <dbReference type="ARBA" id="ARBA00023136"/>
    </source>
</evidence>
<name>A0A1X7ISX2_9BACT</name>
<keyword evidence="10" id="KW-1185">Reference proteome</keyword>
<dbReference type="GO" id="GO:0005886">
    <property type="term" value="C:plasma membrane"/>
    <property type="evidence" value="ECO:0007669"/>
    <property type="project" value="UniProtKB-SubCell"/>
</dbReference>
<dbReference type="InterPro" id="IPR004254">
    <property type="entry name" value="AdipoR/HlyIII-related"/>
</dbReference>
<evidence type="ECO:0000256" key="2">
    <source>
        <dbReference type="ARBA" id="ARBA00008488"/>
    </source>
</evidence>
<dbReference type="PANTHER" id="PTHR20855:SF3">
    <property type="entry name" value="LD03007P"/>
    <property type="match status" value="1"/>
</dbReference>
<evidence type="ECO:0000256" key="4">
    <source>
        <dbReference type="ARBA" id="ARBA00022692"/>
    </source>
</evidence>
<keyword evidence="3" id="KW-1003">Cell membrane</keyword>
<feature type="binding site" evidence="7">
    <location>
        <position position="81"/>
    </location>
    <ligand>
        <name>Zn(2+)</name>
        <dbReference type="ChEBI" id="CHEBI:29105"/>
    </ligand>
</feature>
<evidence type="ECO:0000313" key="9">
    <source>
        <dbReference type="EMBL" id="SMG18275.1"/>
    </source>
</evidence>
<dbReference type="AlphaFoldDB" id="A0A1X7ISX2"/>
<sequence>MLSDKSYFWFTKTIKILKRPQTIEEELANSLTHGFGILFSVVAISLLITFSVLEGSIFHIISSSFFGGAFLLMYTFSTLYHAIQHQKTKAILRIFDHISIYFLIAGTYTPFLILGIGGTMGWLMFGIVWGIAVFGTVFKIFFTHRFPKLSLFLYLGMGWIAVFIAKPLYEELSTTVLLLLIGGGLSYTLGTIFYTNHKMRYAHAIWHIFVLIGTITHFIAVMYLL</sequence>
<evidence type="ECO:0000256" key="1">
    <source>
        <dbReference type="ARBA" id="ARBA00004651"/>
    </source>
</evidence>
<organism evidence="9 10">
    <name type="scientific">Marivirga sericea</name>
    <dbReference type="NCBI Taxonomy" id="1028"/>
    <lineage>
        <taxon>Bacteria</taxon>
        <taxon>Pseudomonadati</taxon>
        <taxon>Bacteroidota</taxon>
        <taxon>Cytophagia</taxon>
        <taxon>Cytophagales</taxon>
        <taxon>Marivirgaceae</taxon>
        <taxon>Marivirga</taxon>
    </lineage>
</organism>
<feature type="transmembrane region" description="Helical" evidence="8">
    <location>
        <begin position="27"/>
        <end position="50"/>
    </location>
</feature>
<feature type="transmembrane region" description="Helical" evidence="8">
    <location>
        <begin position="175"/>
        <end position="194"/>
    </location>
</feature>
<gene>
    <name evidence="9" type="ORF">SAMN05661096_01052</name>
</gene>
<protein>
    <submittedName>
        <fullName evidence="9">Hemolysin III</fullName>
    </submittedName>
</protein>
<feature type="binding site" evidence="7">
    <location>
        <position position="207"/>
    </location>
    <ligand>
        <name>Zn(2+)</name>
        <dbReference type="ChEBI" id="CHEBI:29105"/>
    </ligand>
</feature>
<feature type="binding site" evidence="7">
    <location>
        <position position="203"/>
    </location>
    <ligand>
        <name>Zn(2+)</name>
        <dbReference type="ChEBI" id="CHEBI:29105"/>
    </ligand>
</feature>
<dbReference type="PANTHER" id="PTHR20855">
    <property type="entry name" value="ADIPOR/PROGESTIN RECEPTOR-RELATED"/>
    <property type="match status" value="1"/>
</dbReference>
<dbReference type="Proteomes" id="UP000193804">
    <property type="component" value="Unassembled WGS sequence"/>
</dbReference>
<dbReference type="GO" id="GO:0046872">
    <property type="term" value="F:metal ion binding"/>
    <property type="evidence" value="ECO:0007669"/>
    <property type="project" value="UniProtKB-KW"/>
</dbReference>
<dbReference type="NCBIfam" id="TIGR01065">
    <property type="entry name" value="hlyIII"/>
    <property type="match status" value="1"/>
</dbReference>
<evidence type="ECO:0000256" key="5">
    <source>
        <dbReference type="ARBA" id="ARBA00022989"/>
    </source>
</evidence>
<feature type="transmembrane region" description="Helical" evidence="8">
    <location>
        <begin position="98"/>
        <end position="116"/>
    </location>
</feature>
<feature type="transmembrane region" description="Helical" evidence="8">
    <location>
        <begin position="149"/>
        <end position="169"/>
    </location>
</feature>
<comment type="subcellular location">
    <subcellularLocation>
        <location evidence="1">Cell membrane</location>
        <topology evidence="1">Multi-pass membrane protein</topology>
    </subcellularLocation>
</comment>
<keyword evidence="4 8" id="KW-0812">Transmembrane</keyword>
<comment type="similarity">
    <text evidence="2">Belongs to the UPF0073 (Hly-III) family.</text>
</comment>
<dbReference type="InterPro" id="IPR005744">
    <property type="entry name" value="Hy-lIII"/>
</dbReference>
<feature type="transmembrane region" description="Helical" evidence="8">
    <location>
        <begin position="206"/>
        <end position="224"/>
    </location>
</feature>
<evidence type="ECO:0000256" key="3">
    <source>
        <dbReference type="ARBA" id="ARBA00022475"/>
    </source>
</evidence>
<keyword evidence="6 8" id="KW-0472">Membrane</keyword>
<evidence type="ECO:0000256" key="7">
    <source>
        <dbReference type="PIRSR" id="PIRSR604254-1"/>
    </source>
</evidence>
<accession>A0A1X7ISX2</accession>
<keyword evidence="5 8" id="KW-1133">Transmembrane helix</keyword>
<reference evidence="10" key="1">
    <citation type="submission" date="2017-04" db="EMBL/GenBank/DDBJ databases">
        <authorList>
            <person name="Varghese N."/>
            <person name="Submissions S."/>
        </authorList>
    </citation>
    <scope>NUCLEOTIDE SEQUENCE [LARGE SCALE GENOMIC DNA]</scope>
    <source>
        <strain evidence="10">DSM 4125</strain>
    </source>
</reference>
<evidence type="ECO:0000313" key="10">
    <source>
        <dbReference type="Proteomes" id="UP000193804"/>
    </source>
</evidence>
<keyword evidence="7" id="KW-0479">Metal-binding</keyword>
<feature type="transmembrane region" description="Helical" evidence="8">
    <location>
        <begin position="122"/>
        <end position="142"/>
    </location>
</feature>
<dbReference type="GO" id="GO:0140911">
    <property type="term" value="F:pore-forming activity"/>
    <property type="evidence" value="ECO:0007669"/>
    <property type="project" value="InterPro"/>
</dbReference>
<dbReference type="STRING" id="1028.SAMN05661096_01052"/>
<feature type="transmembrane region" description="Helical" evidence="8">
    <location>
        <begin position="56"/>
        <end position="77"/>
    </location>
</feature>
<dbReference type="EMBL" id="FXAW01000001">
    <property type="protein sequence ID" value="SMG18275.1"/>
    <property type="molecule type" value="Genomic_DNA"/>
</dbReference>
<evidence type="ECO:0000256" key="8">
    <source>
        <dbReference type="SAM" id="Phobius"/>
    </source>
</evidence>
<dbReference type="Pfam" id="PF03006">
    <property type="entry name" value="HlyIII"/>
    <property type="match status" value="1"/>
</dbReference>
<proteinExistence type="inferred from homology"/>